<organism evidence="1">
    <name type="scientific">viral metagenome</name>
    <dbReference type="NCBI Taxonomy" id="1070528"/>
    <lineage>
        <taxon>unclassified sequences</taxon>
        <taxon>metagenomes</taxon>
        <taxon>organismal metagenomes</taxon>
    </lineage>
</organism>
<evidence type="ECO:0000313" key="1">
    <source>
        <dbReference type="EMBL" id="QHS90919.1"/>
    </source>
</evidence>
<protein>
    <submittedName>
        <fullName evidence="1">Uncharacterized protein</fullName>
    </submittedName>
</protein>
<sequence>MSCGGSMLSGFSCGARRFDKYKFTTDKPSNPTLHKENEQKLNDLLRIREEQDNRVFAPITATKNTIKVADVVNIKESFAMPTIPDHEHVLYYPTSDVKEKRD</sequence>
<reference evidence="1" key="1">
    <citation type="journal article" date="2020" name="Nature">
        <title>Giant virus diversity and host interactions through global metagenomics.</title>
        <authorList>
            <person name="Schulz F."/>
            <person name="Roux S."/>
            <person name="Paez-Espino D."/>
            <person name="Jungbluth S."/>
            <person name="Walsh D.A."/>
            <person name="Denef V.J."/>
            <person name="McMahon K.D."/>
            <person name="Konstantinidis K.T."/>
            <person name="Eloe-Fadrosh E.A."/>
            <person name="Kyrpides N.C."/>
            <person name="Woyke T."/>
        </authorList>
    </citation>
    <scope>NUCLEOTIDE SEQUENCE</scope>
    <source>
        <strain evidence="1">GVMAG-M-3300013004-44</strain>
    </source>
</reference>
<proteinExistence type="predicted"/>
<name>A0A6C0BH87_9ZZZZ</name>
<accession>A0A6C0BH87</accession>
<dbReference type="AlphaFoldDB" id="A0A6C0BH87"/>
<dbReference type="EMBL" id="MN739154">
    <property type="protein sequence ID" value="QHS90919.1"/>
    <property type="molecule type" value="Genomic_DNA"/>
</dbReference>